<dbReference type="Proteomes" id="UP000054481">
    <property type="component" value="Unassembled WGS sequence"/>
</dbReference>
<sequence>MAPPGFENTSLFERAQISSVISADDAPGFFEKYGVFYQANAEIGRVAITLGNKAVSRDDINLFKPIFMQDLRLQSILAPFIEGKPAFCFTLGSDAGNFYALATVEDPHPRAVIYIWTPEAQLEFAHGSHIGSVKGVPASNGLMHIPYINLSKTRKLQDVSISLEEGGM</sequence>
<organism evidence="1 2">
    <name type="scientific">Hirsutella minnesotensis 3608</name>
    <dbReference type="NCBI Taxonomy" id="1043627"/>
    <lineage>
        <taxon>Eukaryota</taxon>
        <taxon>Fungi</taxon>
        <taxon>Dikarya</taxon>
        <taxon>Ascomycota</taxon>
        <taxon>Pezizomycotina</taxon>
        <taxon>Sordariomycetes</taxon>
        <taxon>Hypocreomycetidae</taxon>
        <taxon>Hypocreales</taxon>
        <taxon>Ophiocordycipitaceae</taxon>
        <taxon>Hirsutella</taxon>
    </lineage>
</organism>
<reference evidence="1 2" key="1">
    <citation type="journal article" date="2014" name="Genome Biol. Evol.">
        <title>Comparative genomics and transcriptomics analyses reveal divergent lifestyle features of nematode endoparasitic fungus Hirsutella minnesotensis.</title>
        <authorList>
            <person name="Lai Y."/>
            <person name="Liu K."/>
            <person name="Zhang X."/>
            <person name="Zhang X."/>
            <person name="Li K."/>
            <person name="Wang N."/>
            <person name="Shu C."/>
            <person name="Wu Y."/>
            <person name="Wang C."/>
            <person name="Bushley K.E."/>
            <person name="Xiang M."/>
            <person name="Liu X."/>
        </authorList>
    </citation>
    <scope>NUCLEOTIDE SEQUENCE [LARGE SCALE GENOMIC DNA]</scope>
    <source>
        <strain evidence="1 2">3608</strain>
    </source>
</reference>
<evidence type="ECO:0000313" key="1">
    <source>
        <dbReference type="EMBL" id="KJZ70628.1"/>
    </source>
</evidence>
<dbReference type="EMBL" id="KQ030615">
    <property type="protein sequence ID" value="KJZ70628.1"/>
    <property type="molecule type" value="Genomic_DNA"/>
</dbReference>
<dbReference type="OrthoDB" id="5068804at2759"/>
<keyword evidence="2" id="KW-1185">Reference proteome</keyword>
<gene>
    <name evidence="1" type="ORF">HIM_09983</name>
</gene>
<proteinExistence type="predicted"/>
<accession>A0A0F7ZS26</accession>
<protein>
    <submittedName>
        <fullName evidence="1">Uncharacterized protein</fullName>
    </submittedName>
</protein>
<name>A0A0F7ZS26_9HYPO</name>
<evidence type="ECO:0000313" key="2">
    <source>
        <dbReference type="Proteomes" id="UP000054481"/>
    </source>
</evidence>
<dbReference type="AlphaFoldDB" id="A0A0F7ZS26"/>